<evidence type="ECO:0000313" key="13">
    <source>
        <dbReference type="Proteomes" id="UP000248044"/>
    </source>
</evidence>
<name>A0A2U9IH98_9CREN</name>
<keyword evidence="5 10" id="KW-0269">Exonuclease</keyword>
<dbReference type="GO" id="GO:0051607">
    <property type="term" value="P:defense response to virus"/>
    <property type="evidence" value="ECO:0007669"/>
    <property type="project" value="UniProtKB-KW"/>
</dbReference>
<dbReference type="InterPro" id="IPR022765">
    <property type="entry name" value="Dna2/Cas4_DUF83"/>
</dbReference>
<keyword evidence="3 10" id="KW-0479">Metal-binding</keyword>
<dbReference type="Proteomes" id="UP000248044">
    <property type="component" value="Chromosome"/>
</dbReference>
<evidence type="ECO:0000256" key="5">
    <source>
        <dbReference type="ARBA" id="ARBA00022839"/>
    </source>
</evidence>
<dbReference type="GeneID" id="36833116"/>
<keyword evidence="13" id="KW-1185">Reference proteome</keyword>
<keyword evidence="9 10" id="KW-0464">Manganese</keyword>
<dbReference type="RefSeq" id="WP_110271277.1">
    <property type="nucleotide sequence ID" value="NZ_CP029289.2"/>
</dbReference>
<evidence type="ECO:0000313" key="12">
    <source>
        <dbReference type="EMBL" id="AWR95399.1"/>
    </source>
</evidence>
<evidence type="ECO:0000256" key="2">
    <source>
        <dbReference type="ARBA" id="ARBA00022722"/>
    </source>
</evidence>
<dbReference type="Gene3D" id="3.90.320.10">
    <property type="match status" value="1"/>
</dbReference>
<evidence type="ECO:0000256" key="4">
    <source>
        <dbReference type="ARBA" id="ARBA00022801"/>
    </source>
</evidence>
<evidence type="ECO:0000256" key="10">
    <source>
        <dbReference type="RuleBase" id="RU365022"/>
    </source>
</evidence>
<comment type="function">
    <text evidence="10">CRISPR (clustered regularly interspaced short palindromic repeat) is an adaptive immune system that provides protection against mobile genetic elements (viruses, transposable elements and conjugative plasmids). CRISPR clusters contain sequences complementary to antecedent mobile elements and target invading nucleic acids. CRISPR clusters are transcribed and processed into CRISPR RNA (crRNA).</text>
</comment>
<evidence type="ECO:0000256" key="9">
    <source>
        <dbReference type="ARBA" id="ARBA00023211"/>
    </source>
</evidence>
<dbReference type="NCBIfam" id="TIGR00372">
    <property type="entry name" value="cas4"/>
    <property type="match status" value="1"/>
</dbReference>
<reference evidence="12 13" key="1">
    <citation type="submission" date="2018-05" db="EMBL/GenBank/DDBJ databases">
        <title>Complete Genome Sequences of Extremely Thermoacidophilic, Metal-Mobilizing Type-Strain Members of the Archaeal Family Sulfolobaceae: Acidianus brierleyi DSM-1651T, Acidianus sulfidivorans DSM-18786T, Metallosphaera hakonensis DSM-7519T, and Metallosphaera prunae DSM-10039T.</title>
        <authorList>
            <person name="Counts J.A."/>
            <person name="Kelly R.M."/>
        </authorList>
    </citation>
    <scope>NUCLEOTIDE SEQUENCE [LARGE SCALE GENOMIC DNA]</scope>
    <source>
        <strain evidence="12 13">DSM 1651</strain>
    </source>
</reference>
<dbReference type="OrthoDB" id="42881at2157"/>
<dbReference type="GO" id="GO:0051536">
    <property type="term" value="F:iron-sulfur cluster binding"/>
    <property type="evidence" value="ECO:0007669"/>
    <property type="project" value="UniProtKB-KW"/>
</dbReference>
<feature type="domain" description="DUF83" evidence="11">
    <location>
        <begin position="18"/>
        <end position="171"/>
    </location>
</feature>
<comment type="similarity">
    <text evidence="10">Belongs to the CRISPR-associated exonuclease Cas4 family.</text>
</comment>
<dbReference type="KEGG" id="abri:DFR85_13130"/>
<comment type="cofactor">
    <cofactor evidence="1">
        <name>Mn(2+)</name>
        <dbReference type="ChEBI" id="CHEBI:29035"/>
    </cofactor>
</comment>
<keyword evidence="7 10" id="KW-0411">Iron-sulfur</keyword>
<dbReference type="EC" id="3.1.12.1" evidence="10"/>
<dbReference type="Pfam" id="PF01930">
    <property type="entry name" value="Cas_Cas4"/>
    <property type="match status" value="1"/>
</dbReference>
<evidence type="ECO:0000256" key="8">
    <source>
        <dbReference type="ARBA" id="ARBA00023118"/>
    </source>
</evidence>
<dbReference type="GO" id="GO:0046872">
    <property type="term" value="F:metal ion binding"/>
    <property type="evidence" value="ECO:0007669"/>
    <property type="project" value="UniProtKB-KW"/>
</dbReference>
<comment type="cofactor">
    <cofactor evidence="10">
        <name>iron-sulfur cluster</name>
        <dbReference type="ChEBI" id="CHEBI:30408"/>
    </cofactor>
</comment>
<accession>A0A2U9IH98</accession>
<evidence type="ECO:0000256" key="3">
    <source>
        <dbReference type="ARBA" id="ARBA00022723"/>
    </source>
</evidence>
<keyword evidence="8 10" id="KW-0051">Antiviral defense</keyword>
<evidence type="ECO:0000256" key="7">
    <source>
        <dbReference type="ARBA" id="ARBA00023014"/>
    </source>
</evidence>
<protein>
    <recommendedName>
        <fullName evidence="10">CRISPR-associated exonuclease Cas4</fullName>
        <ecNumber evidence="10">3.1.12.1</ecNumber>
    </recommendedName>
</protein>
<gene>
    <name evidence="12" type="primary">cas4</name>
    <name evidence="12" type="ORF">DFR85_13130</name>
</gene>
<evidence type="ECO:0000256" key="1">
    <source>
        <dbReference type="ARBA" id="ARBA00001936"/>
    </source>
</evidence>
<keyword evidence="2 10" id="KW-0540">Nuclease</keyword>
<sequence length="174" mass="20444">MSDKPLEPYKIADDVYVTGTLIWYLHICPREVWLMSRHIIPYQDNKRLEYGRAIHKIHSDETFLIMEGMRVDTYKKETGVVVEIKSSSKHLESAKAQLSYYLYRLREKGLNAVGVINVPEENIEETLENIDEGKVLEDIDNVKEIVKMEYPPKKVRIKFCRKCAYKDFCWPVGE</sequence>
<dbReference type="PANTHER" id="PTHR37168">
    <property type="entry name" value="CRISPR-ASSOCIATED EXONUCLEASE CAS4"/>
    <property type="match status" value="1"/>
</dbReference>
<evidence type="ECO:0000256" key="6">
    <source>
        <dbReference type="ARBA" id="ARBA00023004"/>
    </source>
</evidence>
<dbReference type="InterPro" id="IPR013343">
    <property type="entry name" value="CRISPR-assoc_prot_Cas4"/>
</dbReference>
<keyword evidence="4 10" id="KW-0378">Hydrolase</keyword>
<comment type="cofactor">
    <cofactor evidence="10">
        <name>Mg(2+)</name>
        <dbReference type="ChEBI" id="CHEBI:18420"/>
    </cofactor>
    <cofactor evidence="10">
        <name>Mn(2+)</name>
        <dbReference type="ChEBI" id="CHEBI:29035"/>
    </cofactor>
    <text evidence="10">Mg(2+) or Mn(2+) required for ssDNA cleavage activity.</text>
</comment>
<dbReference type="GO" id="GO:0004527">
    <property type="term" value="F:exonuclease activity"/>
    <property type="evidence" value="ECO:0007669"/>
    <property type="project" value="UniProtKB-KW"/>
</dbReference>
<organism evidence="12 13">
    <name type="scientific">Acidianus brierleyi</name>
    <dbReference type="NCBI Taxonomy" id="41673"/>
    <lineage>
        <taxon>Archaea</taxon>
        <taxon>Thermoproteota</taxon>
        <taxon>Thermoprotei</taxon>
        <taxon>Sulfolobales</taxon>
        <taxon>Sulfolobaceae</taxon>
        <taxon>Acidianus</taxon>
    </lineage>
</organism>
<dbReference type="InterPro" id="IPR011604">
    <property type="entry name" value="PDDEXK-like_dom_sf"/>
</dbReference>
<proteinExistence type="inferred from homology"/>
<dbReference type="PANTHER" id="PTHR37168:SF2">
    <property type="entry name" value="CRISPR-ASSOCIATED EXONUCLEASE CAS4"/>
    <property type="match status" value="1"/>
</dbReference>
<dbReference type="AlphaFoldDB" id="A0A2U9IH98"/>
<keyword evidence="6 10" id="KW-0408">Iron</keyword>
<dbReference type="EMBL" id="CP029289">
    <property type="protein sequence ID" value="AWR95399.1"/>
    <property type="molecule type" value="Genomic_DNA"/>
</dbReference>
<evidence type="ECO:0000259" key="11">
    <source>
        <dbReference type="Pfam" id="PF01930"/>
    </source>
</evidence>